<protein>
    <submittedName>
        <fullName evidence="1">Unnamed protein product</fullName>
    </submittedName>
</protein>
<reference evidence="1" key="1">
    <citation type="submission" date="2023-04" db="EMBL/GenBank/DDBJ databases">
        <title>Phytophthora fragariaefolia NBRC 109709.</title>
        <authorList>
            <person name="Ichikawa N."/>
            <person name="Sato H."/>
            <person name="Tonouchi N."/>
        </authorList>
    </citation>
    <scope>NUCLEOTIDE SEQUENCE</scope>
    <source>
        <strain evidence="1">NBRC 109709</strain>
    </source>
</reference>
<sequence>MTTSMSLRNRGLLRHIGRQKKIATLVHSTTYEVSRAAITNDRFKVATNSASLGPGGPDMLAQQEAVAALTVYL</sequence>
<comment type="caution">
    <text evidence="1">The sequence shown here is derived from an EMBL/GenBank/DDBJ whole genome shotgun (WGS) entry which is preliminary data.</text>
</comment>
<evidence type="ECO:0000313" key="1">
    <source>
        <dbReference type="EMBL" id="GMF47966.1"/>
    </source>
</evidence>
<evidence type="ECO:0000313" key="2">
    <source>
        <dbReference type="Proteomes" id="UP001165121"/>
    </source>
</evidence>
<gene>
    <name evidence="1" type="ORF">Pfra01_001831800</name>
</gene>
<dbReference type="Proteomes" id="UP001165121">
    <property type="component" value="Unassembled WGS sequence"/>
</dbReference>
<keyword evidence="2" id="KW-1185">Reference proteome</keyword>
<organism evidence="1 2">
    <name type="scientific">Phytophthora fragariaefolia</name>
    <dbReference type="NCBI Taxonomy" id="1490495"/>
    <lineage>
        <taxon>Eukaryota</taxon>
        <taxon>Sar</taxon>
        <taxon>Stramenopiles</taxon>
        <taxon>Oomycota</taxon>
        <taxon>Peronosporomycetes</taxon>
        <taxon>Peronosporales</taxon>
        <taxon>Peronosporaceae</taxon>
        <taxon>Phytophthora</taxon>
    </lineage>
</organism>
<accession>A0A9W6XVI5</accession>
<dbReference type="EMBL" id="BSXT01002261">
    <property type="protein sequence ID" value="GMF47966.1"/>
    <property type="molecule type" value="Genomic_DNA"/>
</dbReference>
<proteinExistence type="predicted"/>
<dbReference type="AlphaFoldDB" id="A0A9W6XVI5"/>
<name>A0A9W6XVI5_9STRA</name>